<evidence type="ECO:0000313" key="4">
    <source>
        <dbReference type="EMBL" id="MCQ8185408.1"/>
    </source>
</evidence>
<feature type="active site" evidence="3">
    <location>
        <position position="47"/>
    </location>
</feature>
<dbReference type="AlphaFoldDB" id="A0A9X2L957"/>
<keyword evidence="5" id="KW-1185">Reference proteome</keyword>
<dbReference type="Proteomes" id="UP001142610">
    <property type="component" value="Unassembled WGS sequence"/>
</dbReference>
<evidence type="ECO:0000256" key="2">
    <source>
        <dbReference type="ARBA" id="ARBA00023235"/>
    </source>
</evidence>
<accession>A0A9X2L957</accession>
<dbReference type="NCBIfam" id="TIGR00654">
    <property type="entry name" value="PhzF_family"/>
    <property type="match status" value="1"/>
</dbReference>
<gene>
    <name evidence="4" type="ORF">NOG11_08375</name>
</gene>
<dbReference type="PANTHER" id="PTHR13774">
    <property type="entry name" value="PHENAZINE BIOSYNTHESIS PROTEIN"/>
    <property type="match status" value="1"/>
</dbReference>
<dbReference type="SUPFAM" id="SSF54506">
    <property type="entry name" value="Diaminopimelate epimerase-like"/>
    <property type="match status" value="1"/>
</dbReference>
<evidence type="ECO:0000313" key="5">
    <source>
        <dbReference type="Proteomes" id="UP001142610"/>
    </source>
</evidence>
<reference evidence="4" key="1">
    <citation type="submission" date="2022-07" db="EMBL/GenBank/DDBJ databases">
        <title>Parvularcula maris sp. nov., an algicidal bacterium isolated from seawater.</title>
        <authorList>
            <person name="Li F."/>
        </authorList>
    </citation>
    <scope>NUCLEOTIDE SEQUENCE</scope>
    <source>
        <strain evidence="4">BGMRC 0090</strain>
    </source>
</reference>
<keyword evidence="2" id="KW-0413">Isomerase</keyword>
<proteinExistence type="inferred from homology"/>
<dbReference type="RefSeq" id="WP_256619295.1">
    <property type="nucleotide sequence ID" value="NZ_JANIBC010000005.1"/>
</dbReference>
<dbReference type="EMBL" id="JANIBC010000005">
    <property type="protein sequence ID" value="MCQ8185408.1"/>
    <property type="molecule type" value="Genomic_DNA"/>
</dbReference>
<dbReference type="Pfam" id="PF02567">
    <property type="entry name" value="PhzC-PhzF"/>
    <property type="match status" value="1"/>
</dbReference>
<protein>
    <submittedName>
        <fullName evidence="4">PhzF family phenazine biosynthesis protein</fullName>
    </submittedName>
</protein>
<comment type="caution">
    <text evidence="4">The sequence shown here is derived from an EMBL/GenBank/DDBJ whole genome shotgun (WGS) entry which is preliminary data.</text>
</comment>
<dbReference type="GO" id="GO:0016853">
    <property type="term" value="F:isomerase activity"/>
    <property type="evidence" value="ECO:0007669"/>
    <property type="project" value="UniProtKB-KW"/>
</dbReference>
<comment type="similarity">
    <text evidence="1">Belongs to the PhzF family.</text>
</comment>
<dbReference type="PIRSF" id="PIRSF016184">
    <property type="entry name" value="PhzC_PhzF"/>
    <property type="match status" value="1"/>
</dbReference>
<evidence type="ECO:0000256" key="1">
    <source>
        <dbReference type="ARBA" id="ARBA00008270"/>
    </source>
</evidence>
<evidence type="ECO:0000256" key="3">
    <source>
        <dbReference type="PIRSR" id="PIRSR016184-1"/>
    </source>
</evidence>
<dbReference type="PANTHER" id="PTHR13774:SF17">
    <property type="entry name" value="PHENAZINE BIOSYNTHESIS-LIKE DOMAIN-CONTAINING PROTEIN"/>
    <property type="match status" value="1"/>
</dbReference>
<name>A0A9X2L957_9PROT</name>
<dbReference type="GO" id="GO:0005737">
    <property type="term" value="C:cytoplasm"/>
    <property type="evidence" value="ECO:0007669"/>
    <property type="project" value="TreeGrafter"/>
</dbReference>
<organism evidence="4 5">
    <name type="scientific">Parvularcula maris</name>
    <dbReference type="NCBI Taxonomy" id="2965077"/>
    <lineage>
        <taxon>Bacteria</taxon>
        <taxon>Pseudomonadati</taxon>
        <taxon>Pseudomonadota</taxon>
        <taxon>Alphaproteobacteria</taxon>
        <taxon>Parvularculales</taxon>
        <taxon>Parvularculaceae</taxon>
        <taxon>Parvularcula</taxon>
    </lineage>
</organism>
<dbReference type="InterPro" id="IPR003719">
    <property type="entry name" value="Phenazine_PhzF-like"/>
</dbReference>
<sequence length="262" mass="28339">MNEYPYVVVDAFTDRPFAGNPAAVMVLDAFLPDDLLQNIAIEHNLAETAFLVKRGEAQYDLRWFTPGGEVPLCGHATMASGFALMTEYGVEGDEVAFETKSGTLTVRREGERFVLNLPAQKPEPMENPPSLKAAIDMEAEEVLVFGHICLAVLESEEALRSVVPDQAAISALPVPELGITARGEKTDIVSRLFAPELGIPEDPFTGALHAVAVPYWAEKLGRNTLTAHQASARGGDAECELADGRVILRGQAVLTMRGSLFF</sequence>
<dbReference type="Gene3D" id="3.10.310.10">
    <property type="entry name" value="Diaminopimelate Epimerase, Chain A, domain 1"/>
    <property type="match status" value="2"/>
</dbReference>